<evidence type="ECO:0000313" key="1">
    <source>
        <dbReference type="EMBL" id="PWN47571.1"/>
    </source>
</evidence>
<sequence length="587" mass="64287">MSEIKIGDYIIKRLVQLGTRSIQGVPGDFNMAFLDLIEDSEDVVWVGNANELNAAYSADGYSRIKGTVAALVTTFGVGELSAINGVAGAFSERVPVVHIVGVPSTSAQGAHSLLHHTLGDGRFGAFANMSKEISQASTLLQSPDGAAQEVDRVLTIAARDARPVYIALPTDLVHKKISSKGLATPLSVEVPANDEKAEKYVLNVATKHIEDAKRAVILVDACAIRHHCIQETKDLIEKSGLPVFSTPMGKTAIDEDHAQYGGIYVGSITSNEVRQIVERSDVLITVGALKSDFNTGNFTYRTPKESTVELHTDHTTIGYSHYPGIGMKGLLPKLAERLSRSREKRLKVTKQILPKFDNILPQDEGEDKETITQAYFWPRMGKFFRPKDQIIVETGTSSFGMLEAKLPRSSMFVAQILWGSIGWSVGATLGVALAAREEKLGKTCLFVGDGSLQLTAQEIGTMIRQGLKPFLFVLSNDGYEIERQIHGPERVYNNIAPWNHSLLLDLMSAPTSEDVTRVSASHKCDPKPSKKKYYAVRTKNELDQLLDDPTFNAGKEIQLIEVFMKRGDAPTALKRQAQATSCANKYE</sequence>
<keyword evidence="2" id="KW-1185">Reference proteome</keyword>
<evidence type="ECO:0000313" key="2">
    <source>
        <dbReference type="Proteomes" id="UP000245626"/>
    </source>
</evidence>
<dbReference type="Proteomes" id="UP000245626">
    <property type="component" value="Unassembled WGS sequence"/>
</dbReference>
<protein>
    <submittedName>
        <fullName evidence="1">PDC1-pyruvate decarboxylase, isozyme 1</fullName>
    </submittedName>
</protein>
<proteinExistence type="predicted"/>
<gene>
    <name evidence="1" type="ORF">IE53DRAFT_382028</name>
</gene>
<dbReference type="EMBL" id="KZ820395">
    <property type="protein sequence ID" value="PWN47571.1"/>
    <property type="molecule type" value="Genomic_DNA"/>
</dbReference>
<organism evidence="1 2">
    <name type="scientific">Violaceomyces palustris</name>
    <dbReference type="NCBI Taxonomy" id="1673888"/>
    <lineage>
        <taxon>Eukaryota</taxon>
        <taxon>Fungi</taxon>
        <taxon>Dikarya</taxon>
        <taxon>Basidiomycota</taxon>
        <taxon>Ustilaginomycotina</taxon>
        <taxon>Ustilaginomycetes</taxon>
        <taxon>Violaceomycetales</taxon>
        <taxon>Violaceomycetaceae</taxon>
        <taxon>Violaceomyces</taxon>
    </lineage>
</organism>
<reference evidence="1 2" key="1">
    <citation type="journal article" date="2018" name="Mol. Biol. Evol.">
        <title>Broad Genomic Sampling Reveals a Smut Pathogenic Ancestry of the Fungal Clade Ustilaginomycotina.</title>
        <authorList>
            <person name="Kijpornyongpan T."/>
            <person name="Mondo S.J."/>
            <person name="Barry K."/>
            <person name="Sandor L."/>
            <person name="Lee J."/>
            <person name="Lipzen A."/>
            <person name="Pangilinan J."/>
            <person name="LaButti K."/>
            <person name="Hainaut M."/>
            <person name="Henrissat B."/>
            <person name="Grigoriev I.V."/>
            <person name="Spatafora J.W."/>
            <person name="Aime M.C."/>
        </authorList>
    </citation>
    <scope>NUCLEOTIDE SEQUENCE [LARGE SCALE GENOMIC DNA]</scope>
    <source>
        <strain evidence="1 2">SA 807</strain>
    </source>
</reference>
<accession>A0ACD0NP35</accession>
<name>A0ACD0NP35_9BASI</name>